<dbReference type="WBParaSite" id="nRc.2.0.1.t02723-RA">
    <property type="protein sequence ID" value="nRc.2.0.1.t02723-RA"/>
    <property type="gene ID" value="nRc.2.0.1.g02723"/>
</dbReference>
<dbReference type="Proteomes" id="UP000887565">
    <property type="component" value="Unplaced"/>
</dbReference>
<keyword evidence="1" id="KW-1185">Reference proteome</keyword>
<reference evidence="2" key="1">
    <citation type="submission" date="2022-11" db="UniProtKB">
        <authorList>
            <consortium name="WormBaseParasite"/>
        </authorList>
    </citation>
    <scope>IDENTIFICATION</scope>
</reference>
<evidence type="ECO:0000313" key="1">
    <source>
        <dbReference type="Proteomes" id="UP000887565"/>
    </source>
</evidence>
<name>A0A915HL73_ROMCU</name>
<organism evidence="1 2">
    <name type="scientific">Romanomermis culicivorax</name>
    <name type="common">Nematode worm</name>
    <dbReference type="NCBI Taxonomy" id="13658"/>
    <lineage>
        <taxon>Eukaryota</taxon>
        <taxon>Metazoa</taxon>
        <taxon>Ecdysozoa</taxon>
        <taxon>Nematoda</taxon>
        <taxon>Enoplea</taxon>
        <taxon>Dorylaimia</taxon>
        <taxon>Mermithida</taxon>
        <taxon>Mermithoidea</taxon>
        <taxon>Mermithidae</taxon>
        <taxon>Romanomermis</taxon>
    </lineage>
</organism>
<dbReference type="AlphaFoldDB" id="A0A915HL73"/>
<evidence type="ECO:0000313" key="2">
    <source>
        <dbReference type="WBParaSite" id="nRc.2.0.1.t02723-RA"/>
    </source>
</evidence>
<accession>A0A915HL73</accession>
<proteinExistence type="predicted"/>
<sequence length="83" mass="8772">MPWFISAMRCCPDGPNLKLFVGFIGSWSKTLVPFDRGEDNCGWPLPTVMVVGSVMGHRVAASSNSCGSLALSRQALGRTGGQG</sequence>
<protein>
    <submittedName>
        <fullName evidence="2">Uncharacterized protein</fullName>
    </submittedName>
</protein>